<reference evidence="1" key="1">
    <citation type="journal article" date="2015" name="Nature">
        <title>Complex archaea that bridge the gap between prokaryotes and eukaryotes.</title>
        <authorList>
            <person name="Spang A."/>
            <person name="Saw J.H."/>
            <person name="Jorgensen S.L."/>
            <person name="Zaremba-Niedzwiedzka K."/>
            <person name="Martijn J."/>
            <person name="Lind A.E."/>
            <person name="van Eijk R."/>
            <person name="Schleper C."/>
            <person name="Guy L."/>
            <person name="Ettema T.J."/>
        </authorList>
    </citation>
    <scope>NUCLEOTIDE SEQUENCE</scope>
</reference>
<accession>A0A0F9AI34</accession>
<evidence type="ECO:0000313" key="1">
    <source>
        <dbReference type="EMBL" id="KKL09219.1"/>
    </source>
</evidence>
<sequence length="47" mass="5452">MSRHPSYGKASKGGQKRNVLKRFERIDVLRKLGKWKDGENKKVTNLP</sequence>
<gene>
    <name evidence="1" type="ORF">LCGC14_2568090</name>
</gene>
<protein>
    <recommendedName>
        <fullName evidence="2">Small basic protein</fullName>
    </recommendedName>
</protein>
<organism evidence="1">
    <name type="scientific">marine sediment metagenome</name>
    <dbReference type="NCBI Taxonomy" id="412755"/>
    <lineage>
        <taxon>unclassified sequences</taxon>
        <taxon>metagenomes</taxon>
        <taxon>ecological metagenomes</taxon>
    </lineage>
</organism>
<dbReference type="EMBL" id="LAZR01042569">
    <property type="protein sequence ID" value="KKL09219.1"/>
    <property type="molecule type" value="Genomic_DNA"/>
</dbReference>
<feature type="non-terminal residue" evidence="1">
    <location>
        <position position="47"/>
    </location>
</feature>
<dbReference type="AlphaFoldDB" id="A0A0F9AI34"/>
<proteinExistence type="predicted"/>
<evidence type="ECO:0008006" key="2">
    <source>
        <dbReference type="Google" id="ProtNLM"/>
    </source>
</evidence>
<dbReference type="NCBIfam" id="TIGR04137">
    <property type="entry name" value="Chlam_Ver_rRNA"/>
    <property type="match status" value="1"/>
</dbReference>
<dbReference type="InterPro" id="IPR026405">
    <property type="entry name" value="Chlam/Ver/Plancto_rRNA"/>
</dbReference>
<comment type="caution">
    <text evidence="1">The sequence shown here is derived from an EMBL/GenBank/DDBJ whole genome shotgun (WGS) entry which is preliminary data.</text>
</comment>
<name>A0A0F9AI34_9ZZZZ</name>